<keyword evidence="1 2" id="KW-0732">Signal</keyword>
<gene>
    <name evidence="4" type="ORF">GCM10022388_00820</name>
</gene>
<feature type="chain" id="PRO_5045235317" description="Secretion system C-terminal sorting domain-containing protein" evidence="2">
    <location>
        <begin position="21"/>
        <end position="504"/>
    </location>
</feature>
<dbReference type="RefSeq" id="WP_345089010.1">
    <property type="nucleotide sequence ID" value="NZ_BAABCS010000002.1"/>
</dbReference>
<organism evidence="4 5">
    <name type="scientific">Flavobacterium chungnamense</name>
    <dbReference type="NCBI Taxonomy" id="706182"/>
    <lineage>
        <taxon>Bacteria</taxon>
        <taxon>Pseudomonadati</taxon>
        <taxon>Bacteroidota</taxon>
        <taxon>Flavobacteriia</taxon>
        <taxon>Flavobacteriales</taxon>
        <taxon>Flavobacteriaceae</taxon>
        <taxon>Flavobacterium</taxon>
    </lineage>
</organism>
<evidence type="ECO:0000313" key="4">
    <source>
        <dbReference type="EMBL" id="GAA4040102.1"/>
    </source>
</evidence>
<reference evidence="5" key="1">
    <citation type="journal article" date="2019" name="Int. J. Syst. Evol. Microbiol.">
        <title>The Global Catalogue of Microorganisms (GCM) 10K type strain sequencing project: providing services to taxonomists for standard genome sequencing and annotation.</title>
        <authorList>
            <consortium name="The Broad Institute Genomics Platform"/>
            <consortium name="The Broad Institute Genome Sequencing Center for Infectious Disease"/>
            <person name="Wu L."/>
            <person name="Ma J."/>
        </authorList>
    </citation>
    <scope>NUCLEOTIDE SEQUENCE [LARGE SCALE GENOMIC DNA]</scope>
    <source>
        <strain evidence="5">JCM 17068</strain>
    </source>
</reference>
<dbReference type="InterPro" id="IPR026444">
    <property type="entry name" value="Secre_tail"/>
</dbReference>
<accession>A0ABP7UC00</accession>
<dbReference type="EMBL" id="BAABCS010000002">
    <property type="protein sequence ID" value="GAA4040102.1"/>
    <property type="molecule type" value="Genomic_DNA"/>
</dbReference>
<evidence type="ECO:0000256" key="1">
    <source>
        <dbReference type="ARBA" id="ARBA00022729"/>
    </source>
</evidence>
<comment type="caution">
    <text evidence="4">The sequence shown here is derived from an EMBL/GenBank/DDBJ whole genome shotgun (WGS) entry which is preliminary data.</text>
</comment>
<evidence type="ECO:0000259" key="3">
    <source>
        <dbReference type="Pfam" id="PF18962"/>
    </source>
</evidence>
<protein>
    <recommendedName>
        <fullName evidence="3">Secretion system C-terminal sorting domain-containing protein</fullName>
    </recommendedName>
</protein>
<feature type="domain" description="Secretion system C-terminal sorting" evidence="3">
    <location>
        <begin position="432"/>
        <end position="501"/>
    </location>
</feature>
<keyword evidence="5" id="KW-1185">Reference proteome</keyword>
<dbReference type="NCBIfam" id="TIGR04183">
    <property type="entry name" value="Por_Secre_tail"/>
    <property type="match status" value="1"/>
</dbReference>
<dbReference type="Proteomes" id="UP001500426">
    <property type="component" value="Unassembled WGS sequence"/>
</dbReference>
<proteinExistence type="predicted"/>
<dbReference type="Pfam" id="PF18962">
    <property type="entry name" value="Por_Secre_tail"/>
    <property type="match status" value="1"/>
</dbReference>
<name>A0ABP7UC00_9FLAO</name>
<sequence length="504" mass="55197">MRKSYFQTVFLLIISLQTFAQSNYTVASIPFQPYSGSLPVLSTSDDMCSGLINLPFSFDFYGTVYNQFVVSTNGYIDFRSTSANSFSPWSINMTIPNASFPVKNAILGCYHDMNNSDAQGTVNYGVYGTAPYRKFIVSFYNNSHFSCNATAKSSFQMILHETSNLIDVQLINKQICSSWNNGNAVIGLINSTGTLGIAAPGRNTGAWTTLNEGWRFSRPGYLNVYSFVKCDANTNGVEEFNLQVVQNDLSPSNPSAITLYLTQADAQAQVNPISSLMYTNISNPQTIYASGNGVIKQVILSAIDCSIDNDNDTVSTDLEDANNDTNLANDDTDADGIPNYLDNDDDGDYVLTSLEYVFNRSATTTILDTDSDSIPNYLDNDDGDGVLTYLEDYNDDGDPSNDDTNSNGTPDYLEFAVALGLEGNSINNVINLFPNPTSEVLNIDNKTNEIVSNVSIYSISGALIKEVKSTNSIESISVSDLQTGIYFVKLSINDEVKNYKFIKK</sequence>
<feature type="signal peptide" evidence="2">
    <location>
        <begin position="1"/>
        <end position="20"/>
    </location>
</feature>
<evidence type="ECO:0000256" key="2">
    <source>
        <dbReference type="SAM" id="SignalP"/>
    </source>
</evidence>
<evidence type="ECO:0000313" key="5">
    <source>
        <dbReference type="Proteomes" id="UP001500426"/>
    </source>
</evidence>